<dbReference type="OrthoDB" id="5795902at2759"/>
<keyword evidence="13" id="KW-1185">Reference proteome</keyword>
<protein>
    <recommendedName>
        <fullName evidence="3 8">Alpha-galactosidase</fullName>
        <ecNumber evidence="3 8">3.2.1.22</ecNumber>
    </recommendedName>
    <alternativeName>
        <fullName evidence="8">Melibiase</fullName>
    </alternativeName>
</protein>
<feature type="domain" description="Alpha galactosidase C-terminal" evidence="11">
    <location>
        <begin position="336"/>
        <end position="423"/>
    </location>
</feature>
<dbReference type="SUPFAM" id="SSF51445">
    <property type="entry name" value="(Trans)glycosidases"/>
    <property type="match status" value="2"/>
</dbReference>
<evidence type="ECO:0000256" key="8">
    <source>
        <dbReference type="RuleBase" id="RU361168"/>
    </source>
</evidence>
<keyword evidence="4 10" id="KW-0732">Signal</keyword>
<feature type="transmembrane region" description="Helical" evidence="9">
    <location>
        <begin position="704"/>
        <end position="725"/>
    </location>
</feature>
<organism evidence="12 13">
    <name type="scientific">Grifola frondosa</name>
    <name type="common">Maitake</name>
    <name type="synonym">Polyporus frondosus</name>
    <dbReference type="NCBI Taxonomy" id="5627"/>
    <lineage>
        <taxon>Eukaryota</taxon>
        <taxon>Fungi</taxon>
        <taxon>Dikarya</taxon>
        <taxon>Basidiomycota</taxon>
        <taxon>Agaricomycotina</taxon>
        <taxon>Agaricomycetes</taxon>
        <taxon>Polyporales</taxon>
        <taxon>Grifolaceae</taxon>
        <taxon>Grifola</taxon>
    </lineage>
</organism>
<evidence type="ECO:0000256" key="1">
    <source>
        <dbReference type="ARBA" id="ARBA00001255"/>
    </source>
</evidence>
<dbReference type="SUPFAM" id="SSF51011">
    <property type="entry name" value="Glycosyl hydrolase domain"/>
    <property type="match status" value="2"/>
</dbReference>
<dbReference type="InterPro" id="IPR000111">
    <property type="entry name" value="Glyco_hydro_27/36_CS"/>
</dbReference>
<keyword evidence="7 8" id="KW-0326">Glycosidase</keyword>
<feature type="domain" description="Alpha galactosidase C-terminal" evidence="11">
    <location>
        <begin position="804"/>
        <end position="862"/>
    </location>
</feature>
<dbReference type="InterPro" id="IPR017853">
    <property type="entry name" value="GH"/>
</dbReference>
<feature type="signal peptide" evidence="10">
    <location>
        <begin position="1"/>
        <end position="20"/>
    </location>
</feature>
<dbReference type="InterPro" id="IPR041233">
    <property type="entry name" value="Melibiase_C"/>
</dbReference>
<dbReference type="STRING" id="5627.A0A1C7MRN1"/>
<evidence type="ECO:0000256" key="2">
    <source>
        <dbReference type="ARBA" id="ARBA00009743"/>
    </source>
</evidence>
<evidence type="ECO:0000259" key="11">
    <source>
        <dbReference type="Pfam" id="PF17801"/>
    </source>
</evidence>
<keyword evidence="5 8" id="KW-0378">Hydrolase</keyword>
<comment type="catalytic activity">
    <reaction evidence="1 8">
        <text>Hydrolysis of terminal, non-reducing alpha-D-galactose residues in alpha-D-galactosides, including galactose oligosaccharides, galactomannans and galactolipids.</text>
        <dbReference type="EC" id="3.2.1.22"/>
    </reaction>
</comment>
<name>A0A1C7MRN1_GRIFR</name>
<evidence type="ECO:0000256" key="7">
    <source>
        <dbReference type="ARBA" id="ARBA00023295"/>
    </source>
</evidence>
<evidence type="ECO:0000256" key="3">
    <source>
        <dbReference type="ARBA" id="ARBA00012755"/>
    </source>
</evidence>
<dbReference type="InterPro" id="IPR002241">
    <property type="entry name" value="Glyco_hydro_27"/>
</dbReference>
<reference evidence="12 13" key="1">
    <citation type="submission" date="2016-03" db="EMBL/GenBank/DDBJ databases">
        <title>Whole genome sequencing of Grifola frondosa 9006-11.</title>
        <authorList>
            <person name="Min B."/>
            <person name="Park H."/>
            <person name="Kim J.-G."/>
            <person name="Cho H."/>
            <person name="Oh Y.-L."/>
            <person name="Kong W.-S."/>
            <person name="Choi I.-G."/>
        </authorList>
    </citation>
    <scope>NUCLEOTIDE SEQUENCE [LARGE SCALE GENOMIC DNA]</scope>
    <source>
        <strain evidence="12 13">9006-11</strain>
    </source>
</reference>
<dbReference type="PRINTS" id="PR00740">
    <property type="entry name" value="GLHYDRLASE27"/>
</dbReference>
<dbReference type="Proteomes" id="UP000092993">
    <property type="component" value="Unassembled WGS sequence"/>
</dbReference>
<dbReference type="Gene3D" id="2.60.40.1180">
    <property type="entry name" value="Golgi alpha-mannosidase II"/>
    <property type="match status" value="2"/>
</dbReference>
<dbReference type="GO" id="GO:0005995">
    <property type="term" value="P:melibiose catabolic process"/>
    <property type="evidence" value="ECO:0007669"/>
    <property type="project" value="UniProtKB-ARBA"/>
</dbReference>
<sequence length="952" mass="104916">MSLTISALLPLALHISFTFALDNGLAITPQMGWNTWNHFGCDISEDIIMGAAKAIISNNLTRFGYEYVVMDDCWQAPARDPGTGAPVADPTKFPNGVKALSDEIHAMGLKFGIYSDAGTYTCGGRFGSLGYEEIDAQTYASWGVDYLKYDNCYNEGLAGTPKISHDRYANMSRALNATGRPILYSMCNWGEDGPWNFATTISNSWRISGDIHDDFDRFDERCPCTTILDCKLPGFHCAMSRIIDFAAPVGQKAGPGHWNDLDMLEVGNGGMSFDEYVTHFSMWSLLKSPLILGNDVTNMTNETLTIITNKALIDVNQDSAGSPANRLWKRAIAVGGDLQLWAGSLANNQFVIALLNTSPNGQTVDVEFSDVFVDQGPAYQQGTYTVYDLWQKDSTGQWGKNVGTFTGAIRRVQIGSHQTKVWKAIPAASAKRTVGELDEKPLRASSICTLWTLHVITQVAMQCRATVHMKVVEQYLNEMSILLQEATSHRTLRHTSLVTGGLVPVLLTVLPTSDALNNGLAITPQMGWNTYYHFGCGISEDVVLSAANAMVSNNLTQLGYNYVLIDDCWQADMRDPATNAPVADPNKFPNGMKAVADQVHALGLKFGLYSDAGTYTCGNKFGSLGFEEIDAQTYASWGVDYLKYDNCYNEGLAGTPKISHDRYANMSRALNATGRPIFYSMCNWGEDGPWNFALDIANSWRISGISLTISIVTTIVAPVLLFLIANFPDFTVQLGLGGMTYDEYVTHFTMWSLLKSPLIIGTDVTDMTNETLTILTNTALIDVNQDAAGSTANRMWKRTVAAGGDLQLWAGSLVNNQFVFALINTSPNEQIVDVEFFDVFFDQGKAYQQGTYTLYDLWQKDGAGSWGKNIGTFQGSLPQWCTSRGSSRPKRAKEMNHERISAVWRSGIYRHSRNVDLHLFEFASRSERSASRLLPANGIIAEREMPSRGTYI</sequence>
<dbReference type="Gene3D" id="3.20.20.70">
    <property type="entry name" value="Aldolase class I"/>
    <property type="match status" value="2"/>
</dbReference>
<keyword evidence="6 8" id="KW-1015">Disulfide bond</keyword>
<evidence type="ECO:0000313" key="12">
    <source>
        <dbReference type="EMBL" id="OBZ79522.1"/>
    </source>
</evidence>
<comment type="caution">
    <text evidence="12">The sequence shown here is derived from an EMBL/GenBank/DDBJ whole genome shotgun (WGS) entry which is preliminary data.</text>
</comment>
<evidence type="ECO:0000256" key="6">
    <source>
        <dbReference type="ARBA" id="ARBA00023157"/>
    </source>
</evidence>
<keyword evidence="9" id="KW-0812">Transmembrane</keyword>
<dbReference type="InterPro" id="IPR013780">
    <property type="entry name" value="Glyco_hydro_b"/>
</dbReference>
<evidence type="ECO:0000256" key="10">
    <source>
        <dbReference type="SAM" id="SignalP"/>
    </source>
</evidence>
<dbReference type="FunFam" id="3.20.20.70:FF:000202">
    <property type="entry name" value="Alpha-galactosidase"/>
    <property type="match status" value="1"/>
</dbReference>
<dbReference type="CDD" id="cd14792">
    <property type="entry name" value="GH27"/>
    <property type="match status" value="2"/>
</dbReference>
<evidence type="ECO:0000256" key="4">
    <source>
        <dbReference type="ARBA" id="ARBA00022729"/>
    </source>
</evidence>
<gene>
    <name evidence="12" type="primary">mel1</name>
    <name evidence="12" type="ORF">A0H81_00582</name>
</gene>
<dbReference type="EC" id="3.2.1.22" evidence="3 8"/>
<keyword evidence="9" id="KW-1133">Transmembrane helix</keyword>
<feature type="chain" id="PRO_5008889286" description="Alpha-galactosidase" evidence="10">
    <location>
        <begin position="21"/>
        <end position="952"/>
    </location>
</feature>
<evidence type="ECO:0000256" key="9">
    <source>
        <dbReference type="SAM" id="Phobius"/>
    </source>
</evidence>
<dbReference type="PANTHER" id="PTHR11452:SF75">
    <property type="entry name" value="ALPHA-GALACTOSIDASE MEL1"/>
    <property type="match status" value="1"/>
</dbReference>
<comment type="similarity">
    <text evidence="2 8">Belongs to the glycosyl hydrolase 27 family.</text>
</comment>
<evidence type="ECO:0000313" key="13">
    <source>
        <dbReference type="Proteomes" id="UP000092993"/>
    </source>
</evidence>
<proteinExistence type="inferred from homology"/>
<evidence type="ECO:0000256" key="5">
    <source>
        <dbReference type="ARBA" id="ARBA00022801"/>
    </source>
</evidence>
<accession>A0A1C7MRN1</accession>
<dbReference type="Pfam" id="PF16499">
    <property type="entry name" value="Melibiase_2"/>
    <property type="match status" value="2"/>
</dbReference>
<dbReference type="AlphaFoldDB" id="A0A1C7MRN1"/>
<dbReference type="PROSITE" id="PS00512">
    <property type="entry name" value="ALPHA_GALACTOSIDASE"/>
    <property type="match status" value="2"/>
</dbReference>
<dbReference type="GO" id="GO:0004557">
    <property type="term" value="F:alpha-galactosidase activity"/>
    <property type="evidence" value="ECO:0007669"/>
    <property type="project" value="UniProtKB-EC"/>
</dbReference>
<dbReference type="Pfam" id="PF17801">
    <property type="entry name" value="Melibiase_C"/>
    <property type="match status" value="2"/>
</dbReference>
<dbReference type="PANTHER" id="PTHR11452">
    <property type="entry name" value="ALPHA-GALACTOSIDASE/ALPHA-N-ACETYLGALACTOSAMINIDASE"/>
    <property type="match status" value="1"/>
</dbReference>
<keyword evidence="9" id="KW-0472">Membrane</keyword>
<dbReference type="InterPro" id="IPR013785">
    <property type="entry name" value="Aldolase_TIM"/>
</dbReference>
<dbReference type="EMBL" id="LUGG01000001">
    <property type="protein sequence ID" value="OBZ79522.1"/>
    <property type="molecule type" value="Genomic_DNA"/>
</dbReference>